<reference evidence="2" key="2">
    <citation type="submission" date="2023-02" db="EMBL/GenBank/DDBJ databases">
        <authorList>
            <consortium name="DOE Joint Genome Institute"/>
            <person name="Mondo S.J."/>
            <person name="Chang Y."/>
            <person name="Wang Y."/>
            <person name="Ahrendt S."/>
            <person name="Andreopoulos W."/>
            <person name="Barry K."/>
            <person name="Beard J."/>
            <person name="Benny G.L."/>
            <person name="Blankenship S."/>
            <person name="Bonito G."/>
            <person name="Cuomo C."/>
            <person name="Desiro A."/>
            <person name="Gervers K.A."/>
            <person name="Hundley H."/>
            <person name="Kuo A."/>
            <person name="LaButti K."/>
            <person name="Lang B.F."/>
            <person name="Lipzen A."/>
            <person name="O'Donnell K."/>
            <person name="Pangilinan J."/>
            <person name="Reynolds N."/>
            <person name="Sandor L."/>
            <person name="Smith M.W."/>
            <person name="Tsang A."/>
            <person name="Grigoriev I.V."/>
            <person name="Stajich J.E."/>
            <person name="Spatafora J.W."/>
        </authorList>
    </citation>
    <scope>NUCLEOTIDE SEQUENCE</scope>
    <source>
        <strain evidence="2">RSA 2281</strain>
    </source>
</reference>
<dbReference type="EMBL" id="JAIXMP010000026">
    <property type="protein sequence ID" value="KAI9253537.1"/>
    <property type="molecule type" value="Genomic_DNA"/>
</dbReference>
<gene>
    <name evidence="2" type="ORF">BDA99DRAFT_563111</name>
</gene>
<sequence length="137" mass="15373">MEKNIAPPAYQYNQNQNYGYANPPAANQQQPPPPMSSSDYPGVVGATPGVQRGIQGYDNYGQPIRPPCMEQRYQIEQSLGPACPQGGYHELRMHYTNSTLLFAILILPYLCGWRGKRECVCKRCGEKFPNIILPEPQ</sequence>
<reference evidence="2" key="1">
    <citation type="journal article" date="2022" name="IScience">
        <title>Evolution of zygomycete secretomes and the origins of terrestrial fungal ecologies.</title>
        <authorList>
            <person name="Chang Y."/>
            <person name="Wang Y."/>
            <person name="Mondo S."/>
            <person name="Ahrendt S."/>
            <person name="Andreopoulos W."/>
            <person name="Barry K."/>
            <person name="Beard J."/>
            <person name="Benny G.L."/>
            <person name="Blankenship S."/>
            <person name="Bonito G."/>
            <person name="Cuomo C."/>
            <person name="Desiro A."/>
            <person name="Gervers K.A."/>
            <person name="Hundley H."/>
            <person name="Kuo A."/>
            <person name="LaButti K."/>
            <person name="Lang B.F."/>
            <person name="Lipzen A."/>
            <person name="O'Donnell K."/>
            <person name="Pangilinan J."/>
            <person name="Reynolds N."/>
            <person name="Sandor L."/>
            <person name="Smith M.E."/>
            <person name="Tsang A."/>
            <person name="Grigoriev I.V."/>
            <person name="Stajich J.E."/>
            <person name="Spatafora J.W."/>
        </authorList>
    </citation>
    <scope>NUCLEOTIDE SEQUENCE</scope>
    <source>
        <strain evidence="2">RSA 2281</strain>
    </source>
</reference>
<dbReference type="Proteomes" id="UP001209540">
    <property type="component" value="Unassembled WGS sequence"/>
</dbReference>
<feature type="compositionally biased region" description="Low complexity" evidence="1">
    <location>
        <begin position="1"/>
        <end position="29"/>
    </location>
</feature>
<evidence type="ECO:0008006" key="4">
    <source>
        <dbReference type="Google" id="ProtNLM"/>
    </source>
</evidence>
<keyword evidence="3" id="KW-1185">Reference proteome</keyword>
<name>A0AAD5PAZ0_9FUNG</name>
<dbReference type="AlphaFoldDB" id="A0AAD5PAZ0"/>
<accession>A0AAD5PAZ0</accession>
<evidence type="ECO:0000313" key="3">
    <source>
        <dbReference type="Proteomes" id="UP001209540"/>
    </source>
</evidence>
<comment type="caution">
    <text evidence="2">The sequence shown here is derived from an EMBL/GenBank/DDBJ whole genome shotgun (WGS) entry which is preliminary data.</text>
</comment>
<organism evidence="2 3">
    <name type="scientific">Phascolomyces articulosus</name>
    <dbReference type="NCBI Taxonomy" id="60185"/>
    <lineage>
        <taxon>Eukaryota</taxon>
        <taxon>Fungi</taxon>
        <taxon>Fungi incertae sedis</taxon>
        <taxon>Mucoromycota</taxon>
        <taxon>Mucoromycotina</taxon>
        <taxon>Mucoromycetes</taxon>
        <taxon>Mucorales</taxon>
        <taxon>Lichtheimiaceae</taxon>
        <taxon>Phascolomyces</taxon>
    </lineage>
</organism>
<protein>
    <recommendedName>
        <fullName evidence="4">Brain protein I3</fullName>
    </recommendedName>
</protein>
<proteinExistence type="predicted"/>
<feature type="region of interest" description="Disordered" evidence="1">
    <location>
        <begin position="1"/>
        <end position="45"/>
    </location>
</feature>
<evidence type="ECO:0000256" key="1">
    <source>
        <dbReference type="SAM" id="MobiDB-lite"/>
    </source>
</evidence>
<evidence type="ECO:0000313" key="2">
    <source>
        <dbReference type="EMBL" id="KAI9253537.1"/>
    </source>
</evidence>